<reference evidence="3" key="1">
    <citation type="submission" date="2017-06" db="EMBL/GenBank/DDBJ databases">
        <authorList>
            <person name="Varghese N."/>
            <person name="Submissions S."/>
        </authorList>
    </citation>
    <scope>NUCLEOTIDE SEQUENCE [LARGE SCALE GENOMIC DNA]</scope>
    <source>
        <strain evidence="3">DSM 44485</strain>
    </source>
</reference>
<proteinExistence type="predicted"/>
<accession>A0A238Z7R4</accession>
<dbReference type="RefSeq" id="WP_089313072.1">
    <property type="nucleotide sequence ID" value="NZ_FZNP01000007.1"/>
</dbReference>
<evidence type="ECO:0000313" key="3">
    <source>
        <dbReference type="Proteomes" id="UP000198420"/>
    </source>
</evidence>
<dbReference type="AlphaFoldDB" id="A0A238Z7R4"/>
<organism evidence="2 3">
    <name type="scientific">Actinomadura mexicana</name>
    <dbReference type="NCBI Taxonomy" id="134959"/>
    <lineage>
        <taxon>Bacteria</taxon>
        <taxon>Bacillati</taxon>
        <taxon>Actinomycetota</taxon>
        <taxon>Actinomycetes</taxon>
        <taxon>Streptosporangiales</taxon>
        <taxon>Thermomonosporaceae</taxon>
        <taxon>Actinomadura</taxon>
    </lineage>
</organism>
<dbReference type="EMBL" id="FZNP01000007">
    <property type="protein sequence ID" value="SNR79260.1"/>
    <property type="molecule type" value="Genomic_DNA"/>
</dbReference>
<protein>
    <recommendedName>
        <fullName evidence="4">CU044_5270 family protein</fullName>
    </recommendedName>
</protein>
<keyword evidence="1" id="KW-0812">Transmembrane</keyword>
<dbReference type="Proteomes" id="UP000198420">
    <property type="component" value="Unassembled WGS sequence"/>
</dbReference>
<evidence type="ECO:0000256" key="1">
    <source>
        <dbReference type="SAM" id="Phobius"/>
    </source>
</evidence>
<keyword evidence="1" id="KW-0472">Membrane</keyword>
<evidence type="ECO:0000313" key="2">
    <source>
        <dbReference type="EMBL" id="SNR79260.1"/>
    </source>
</evidence>
<gene>
    <name evidence="2" type="ORF">SAMN06265355_10722</name>
</gene>
<sequence length="332" mass="35552">MTREKDAEMHGDAGMNAVEDRLAEAMRRTAEGLEPPLDGLVSGGLARGRRRRLRNRASIAASAVTAAAVAAGAVVVAGTGANGTVPPRPPAVHLVSAAQVLGKAAQTAEARPPVTPRPGQWWYTKAVEMGPTAEHGPEPHYSEDWIKLDGSQDASLLNGKLVIYRHTGEGAKSSRAETDRLMSLPSDPRKLRALVYKEVDATPARGRMVKDRDGQAFRDAAQMLWNAPVTMPPATQAALYRVLAAIPDVKIDRNVKDGAGRPAIALSRGFGEQFLLDPATYQMVAQRTVNTGRNAPISATKGKDPRYNVPVGTVMYSLTRVVTKLVDQAGQR</sequence>
<dbReference type="NCBIfam" id="NF038083">
    <property type="entry name" value="CU044_5270_fam"/>
    <property type="match status" value="1"/>
</dbReference>
<feature type="transmembrane region" description="Helical" evidence="1">
    <location>
        <begin position="57"/>
        <end position="78"/>
    </location>
</feature>
<evidence type="ECO:0008006" key="4">
    <source>
        <dbReference type="Google" id="ProtNLM"/>
    </source>
</evidence>
<dbReference type="OrthoDB" id="3612087at2"/>
<dbReference type="InterPro" id="IPR047789">
    <property type="entry name" value="CU044_5270-like"/>
</dbReference>
<keyword evidence="3" id="KW-1185">Reference proteome</keyword>
<keyword evidence="1" id="KW-1133">Transmembrane helix</keyword>
<name>A0A238Z7R4_9ACTN</name>